<dbReference type="EMBL" id="HBUE01090633">
    <property type="protein sequence ID" value="CAG6481412.1"/>
    <property type="molecule type" value="Transcribed_RNA"/>
</dbReference>
<dbReference type="AlphaFoldDB" id="A0A8D8BTZ5"/>
<evidence type="ECO:0000313" key="1">
    <source>
        <dbReference type="EMBL" id="CAG6481412.1"/>
    </source>
</evidence>
<reference evidence="1" key="1">
    <citation type="submission" date="2021-05" db="EMBL/GenBank/DDBJ databases">
        <authorList>
            <person name="Alioto T."/>
            <person name="Alioto T."/>
            <person name="Gomez Garrido J."/>
        </authorList>
    </citation>
    <scope>NUCLEOTIDE SEQUENCE</scope>
</reference>
<organism evidence="1">
    <name type="scientific">Culex pipiens</name>
    <name type="common">House mosquito</name>
    <dbReference type="NCBI Taxonomy" id="7175"/>
    <lineage>
        <taxon>Eukaryota</taxon>
        <taxon>Metazoa</taxon>
        <taxon>Ecdysozoa</taxon>
        <taxon>Arthropoda</taxon>
        <taxon>Hexapoda</taxon>
        <taxon>Insecta</taxon>
        <taxon>Pterygota</taxon>
        <taxon>Neoptera</taxon>
        <taxon>Endopterygota</taxon>
        <taxon>Diptera</taxon>
        <taxon>Nematocera</taxon>
        <taxon>Culicoidea</taxon>
        <taxon>Culicidae</taxon>
        <taxon>Culicinae</taxon>
        <taxon>Culicini</taxon>
        <taxon>Culex</taxon>
        <taxon>Culex</taxon>
    </lineage>
</organism>
<sequence>MVVLATGWESAVRRWWVITTRLTVSSRSMTSESSRCMTSKTALLMSTVRSGLAKSRLSEATGLSGFESLISGAVHRRRLVERRVDVRVVDSRVRWWSAVLLVHVVRRWRSSVSLMSVVSLLNRIRWLSGALNRIRWGFGSVLNRIWRGSCRWFARLILVHVPSDGPAIGRSVHRCRRDRLRFLLIARAIAQTTRIAVALRNRLAGFGHPPGADPRRRTLAAAFARLFRLQSGQKV</sequence>
<name>A0A8D8BTZ5_CULPI</name>
<protein>
    <submittedName>
        <fullName evidence="1">(northern house mosquito) hypothetical protein</fullName>
    </submittedName>
</protein>
<proteinExistence type="predicted"/>
<accession>A0A8D8BTZ5</accession>
<dbReference type="EMBL" id="HBUE01090634">
    <property type="protein sequence ID" value="CAG6481414.1"/>
    <property type="molecule type" value="Transcribed_RNA"/>
</dbReference>